<organism evidence="1 2">
    <name type="scientific">Araneus ventricosus</name>
    <name type="common">Orbweaver spider</name>
    <name type="synonym">Epeira ventricosa</name>
    <dbReference type="NCBI Taxonomy" id="182803"/>
    <lineage>
        <taxon>Eukaryota</taxon>
        <taxon>Metazoa</taxon>
        <taxon>Ecdysozoa</taxon>
        <taxon>Arthropoda</taxon>
        <taxon>Chelicerata</taxon>
        <taxon>Arachnida</taxon>
        <taxon>Araneae</taxon>
        <taxon>Araneomorphae</taxon>
        <taxon>Entelegynae</taxon>
        <taxon>Araneoidea</taxon>
        <taxon>Araneidae</taxon>
        <taxon>Araneus</taxon>
    </lineage>
</organism>
<gene>
    <name evidence="1" type="ORF">AVEN_165965_1</name>
</gene>
<dbReference type="Proteomes" id="UP000499080">
    <property type="component" value="Unassembled WGS sequence"/>
</dbReference>
<protein>
    <submittedName>
        <fullName evidence="1">Uncharacterized protein</fullName>
    </submittedName>
</protein>
<evidence type="ECO:0000313" key="1">
    <source>
        <dbReference type="EMBL" id="GBN45354.1"/>
    </source>
</evidence>
<accession>A0A4Y2P1X1</accession>
<name>A0A4Y2P1X1_ARAVE</name>
<keyword evidence="2" id="KW-1185">Reference proteome</keyword>
<dbReference type="AlphaFoldDB" id="A0A4Y2P1X1"/>
<sequence length="111" mass="12988">MNENVNIFITTRRLLYDLHQKEQHAAEQLQFQRHQKAACLAERSTPLSDSVIKIPIRSKVMIYTLAISNILTIQIPQKSSLVMEESTKTFSVVIELYRYRSRSRKILLNLQ</sequence>
<proteinExistence type="predicted"/>
<comment type="caution">
    <text evidence="1">The sequence shown here is derived from an EMBL/GenBank/DDBJ whole genome shotgun (WGS) entry which is preliminary data.</text>
</comment>
<reference evidence="1 2" key="1">
    <citation type="journal article" date="2019" name="Sci. Rep.">
        <title>Orb-weaving spider Araneus ventricosus genome elucidates the spidroin gene catalogue.</title>
        <authorList>
            <person name="Kono N."/>
            <person name="Nakamura H."/>
            <person name="Ohtoshi R."/>
            <person name="Moran D.A.P."/>
            <person name="Shinohara A."/>
            <person name="Yoshida Y."/>
            <person name="Fujiwara M."/>
            <person name="Mori M."/>
            <person name="Tomita M."/>
            <person name="Arakawa K."/>
        </authorList>
    </citation>
    <scope>NUCLEOTIDE SEQUENCE [LARGE SCALE GENOMIC DNA]</scope>
</reference>
<evidence type="ECO:0000313" key="2">
    <source>
        <dbReference type="Proteomes" id="UP000499080"/>
    </source>
</evidence>
<dbReference type="EMBL" id="BGPR01010289">
    <property type="protein sequence ID" value="GBN45354.1"/>
    <property type="molecule type" value="Genomic_DNA"/>
</dbReference>